<dbReference type="SUPFAM" id="SSF48439">
    <property type="entry name" value="Protein prenylyltransferase"/>
    <property type="match status" value="1"/>
</dbReference>
<keyword evidence="3" id="KW-0808">Transferase</keyword>
<evidence type="ECO:0000256" key="4">
    <source>
        <dbReference type="ARBA" id="ARBA00022737"/>
    </source>
</evidence>
<reference evidence="5" key="1">
    <citation type="submission" date="2022-02" db="EMBL/GenBank/DDBJ databases">
        <authorList>
            <person name="Henning P.M."/>
            <person name="McCubbin A.G."/>
            <person name="Shore J.S."/>
        </authorList>
    </citation>
    <scope>NUCLEOTIDE SEQUENCE</scope>
    <source>
        <strain evidence="5">F60SS</strain>
        <tissue evidence="5">Leaves</tissue>
    </source>
</reference>
<dbReference type="PANTHER" id="PTHR11129:SF10">
    <property type="entry name" value="PROTEIN PRENYLYLTRANSFERASE SUPERFAMILY PROTEIN"/>
    <property type="match status" value="1"/>
</dbReference>
<dbReference type="GO" id="GO:0004662">
    <property type="term" value="F:CAAX-protein geranylgeranyltransferase activity"/>
    <property type="evidence" value="ECO:0007669"/>
    <property type="project" value="TreeGrafter"/>
</dbReference>
<dbReference type="EMBL" id="JAKUCV010004766">
    <property type="protein sequence ID" value="KAJ4834161.1"/>
    <property type="molecule type" value="Genomic_DNA"/>
</dbReference>
<dbReference type="GO" id="GO:0004660">
    <property type="term" value="F:protein farnesyltransferase activity"/>
    <property type="evidence" value="ECO:0007669"/>
    <property type="project" value="TreeGrafter"/>
</dbReference>
<evidence type="ECO:0000256" key="2">
    <source>
        <dbReference type="ARBA" id="ARBA00022602"/>
    </source>
</evidence>
<comment type="caution">
    <text evidence="5">The sequence shown here is derived from an EMBL/GenBank/DDBJ whole genome shotgun (WGS) entry which is preliminary data.</text>
</comment>
<organism evidence="5 6">
    <name type="scientific">Turnera subulata</name>
    <dbReference type="NCBI Taxonomy" id="218843"/>
    <lineage>
        <taxon>Eukaryota</taxon>
        <taxon>Viridiplantae</taxon>
        <taxon>Streptophyta</taxon>
        <taxon>Embryophyta</taxon>
        <taxon>Tracheophyta</taxon>
        <taxon>Spermatophyta</taxon>
        <taxon>Magnoliopsida</taxon>
        <taxon>eudicotyledons</taxon>
        <taxon>Gunneridae</taxon>
        <taxon>Pentapetalae</taxon>
        <taxon>rosids</taxon>
        <taxon>fabids</taxon>
        <taxon>Malpighiales</taxon>
        <taxon>Passifloraceae</taxon>
        <taxon>Turnera</taxon>
    </lineage>
</organism>
<evidence type="ECO:0000313" key="5">
    <source>
        <dbReference type="EMBL" id="KAJ4834161.1"/>
    </source>
</evidence>
<accession>A0A9Q0FMJ3</accession>
<dbReference type="PROSITE" id="PS51147">
    <property type="entry name" value="PFTA"/>
    <property type="match status" value="2"/>
</dbReference>
<dbReference type="GO" id="GO:0005965">
    <property type="term" value="C:protein farnesyltransferase complex"/>
    <property type="evidence" value="ECO:0007669"/>
    <property type="project" value="TreeGrafter"/>
</dbReference>
<dbReference type="InterPro" id="IPR002088">
    <property type="entry name" value="Prenyl_trans_a"/>
</dbReference>
<proteinExistence type="inferred from homology"/>
<reference evidence="5" key="2">
    <citation type="journal article" date="2023" name="Plants (Basel)">
        <title>Annotation of the Turnera subulata (Passifloraceae) Draft Genome Reveals the S-Locus Evolved after the Divergence of Turneroideae from Passifloroideae in a Stepwise Manner.</title>
        <authorList>
            <person name="Henning P.M."/>
            <person name="Roalson E.H."/>
            <person name="Mir W."/>
            <person name="McCubbin A.G."/>
            <person name="Shore J.S."/>
        </authorList>
    </citation>
    <scope>NUCLEOTIDE SEQUENCE</scope>
    <source>
        <strain evidence="5">F60SS</strain>
    </source>
</reference>
<keyword evidence="4" id="KW-0677">Repeat</keyword>
<evidence type="ECO:0000256" key="3">
    <source>
        <dbReference type="ARBA" id="ARBA00022679"/>
    </source>
</evidence>
<dbReference type="GO" id="GO:0005953">
    <property type="term" value="C:CAAX-protein geranylgeranyltransferase complex"/>
    <property type="evidence" value="ECO:0007669"/>
    <property type="project" value="TreeGrafter"/>
</dbReference>
<dbReference type="Pfam" id="PF01239">
    <property type="entry name" value="PPTA"/>
    <property type="match status" value="2"/>
</dbReference>
<gene>
    <name evidence="5" type="ORF">Tsubulata_008146</name>
</gene>
<name>A0A9Q0FMJ3_9ROSI</name>
<dbReference type="AlphaFoldDB" id="A0A9Q0FMJ3"/>
<evidence type="ECO:0000313" key="6">
    <source>
        <dbReference type="Proteomes" id="UP001141552"/>
    </source>
</evidence>
<protein>
    <submittedName>
        <fullName evidence="5">Uncharacterized protein</fullName>
    </submittedName>
</protein>
<sequence>MDLLIRFQLILDSDPLIDEVGFIHPSQFATLNGGGRGTEEGDFWNEEHKLGISADVVLPLYRAAKGAFFTAFADYKMLGSVSGTGPDYSAVEEEVMKHSRAVLLLSCDFLTAWNSRKLILSKKQCTSVFIDELHLSALVLSYSPKSEQAWCHRRWVIKTIAGRCSTVQEIVDKESALVEKIAERSKMNYRAWNHRCWLVSYMTWEQVVS</sequence>
<dbReference type="Gene3D" id="1.25.40.120">
    <property type="entry name" value="Protein prenylyltransferase"/>
    <property type="match status" value="1"/>
</dbReference>
<dbReference type="Proteomes" id="UP001141552">
    <property type="component" value="Unassembled WGS sequence"/>
</dbReference>
<keyword evidence="6" id="KW-1185">Reference proteome</keyword>
<comment type="similarity">
    <text evidence="1">Belongs to the protein prenyltransferase subunit alpha family.</text>
</comment>
<keyword evidence="2" id="KW-0637">Prenyltransferase</keyword>
<evidence type="ECO:0000256" key="1">
    <source>
        <dbReference type="ARBA" id="ARBA00006734"/>
    </source>
</evidence>
<dbReference type="PANTHER" id="PTHR11129">
    <property type="entry name" value="PROTEIN FARNESYLTRANSFERASE ALPHA SUBUNIT/RAB GERANYLGERANYL TRANSFERASE ALPHA SUBUNIT"/>
    <property type="match status" value="1"/>
</dbReference>